<proteinExistence type="predicted"/>
<organism evidence="1">
    <name type="scientific">Arundo donax</name>
    <name type="common">Giant reed</name>
    <name type="synonym">Donax arundinaceus</name>
    <dbReference type="NCBI Taxonomy" id="35708"/>
    <lineage>
        <taxon>Eukaryota</taxon>
        <taxon>Viridiplantae</taxon>
        <taxon>Streptophyta</taxon>
        <taxon>Embryophyta</taxon>
        <taxon>Tracheophyta</taxon>
        <taxon>Spermatophyta</taxon>
        <taxon>Magnoliopsida</taxon>
        <taxon>Liliopsida</taxon>
        <taxon>Poales</taxon>
        <taxon>Poaceae</taxon>
        <taxon>PACMAD clade</taxon>
        <taxon>Arundinoideae</taxon>
        <taxon>Arundineae</taxon>
        <taxon>Arundo</taxon>
    </lineage>
</organism>
<protein>
    <submittedName>
        <fullName evidence="1">Uncharacterized protein</fullName>
    </submittedName>
</protein>
<name>A0A0A9C9K5_ARUDO</name>
<reference evidence="1" key="1">
    <citation type="submission" date="2014-09" db="EMBL/GenBank/DDBJ databases">
        <authorList>
            <person name="Magalhaes I.L.F."/>
            <person name="Oliveira U."/>
            <person name="Santos F.R."/>
            <person name="Vidigal T.H.D.A."/>
            <person name="Brescovit A.D."/>
            <person name="Santos A.J."/>
        </authorList>
    </citation>
    <scope>NUCLEOTIDE SEQUENCE</scope>
    <source>
        <tissue evidence="1">Shoot tissue taken approximately 20 cm above the soil surface</tissue>
    </source>
</reference>
<sequence length="34" mass="4149">MQHFIYISDILHLVLFRNKDPSLFIYFILPFCCT</sequence>
<reference evidence="1" key="2">
    <citation type="journal article" date="2015" name="Data Brief">
        <title>Shoot transcriptome of the giant reed, Arundo donax.</title>
        <authorList>
            <person name="Barrero R.A."/>
            <person name="Guerrero F.D."/>
            <person name="Moolhuijzen P."/>
            <person name="Goolsby J.A."/>
            <person name="Tidwell J."/>
            <person name="Bellgard S.E."/>
            <person name="Bellgard M.I."/>
        </authorList>
    </citation>
    <scope>NUCLEOTIDE SEQUENCE</scope>
    <source>
        <tissue evidence="1">Shoot tissue taken approximately 20 cm above the soil surface</tissue>
    </source>
</reference>
<dbReference type="AlphaFoldDB" id="A0A0A9C9K5"/>
<evidence type="ECO:0000313" key="1">
    <source>
        <dbReference type="EMBL" id="JAD71108.1"/>
    </source>
</evidence>
<accession>A0A0A9C9K5</accession>
<dbReference type="EMBL" id="GBRH01226787">
    <property type="protein sequence ID" value="JAD71108.1"/>
    <property type="molecule type" value="Transcribed_RNA"/>
</dbReference>